<dbReference type="SMART" id="SM00225">
    <property type="entry name" value="BTB"/>
    <property type="match status" value="1"/>
</dbReference>
<keyword evidence="3" id="KW-1185">Reference proteome</keyword>
<dbReference type="InterPro" id="IPR011333">
    <property type="entry name" value="SKP1/BTB/POZ_sf"/>
</dbReference>
<accession>A0A9P5APV6</accession>
<dbReference type="CDD" id="cd18186">
    <property type="entry name" value="BTB_POZ_ZBTB_KLHL-like"/>
    <property type="match status" value="1"/>
</dbReference>
<dbReference type="Pfam" id="PF00651">
    <property type="entry name" value="BTB"/>
    <property type="match status" value="1"/>
</dbReference>
<evidence type="ECO:0000259" key="1">
    <source>
        <dbReference type="PROSITE" id="PS50097"/>
    </source>
</evidence>
<dbReference type="AlphaFoldDB" id="A0A9P5APV6"/>
<dbReference type="PANTHER" id="PTHR47843">
    <property type="entry name" value="BTB DOMAIN-CONTAINING PROTEIN-RELATED"/>
    <property type="match status" value="1"/>
</dbReference>
<proteinExistence type="predicted"/>
<dbReference type="EMBL" id="PVQB02000137">
    <property type="protein sequence ID" value="KAF4342499.1"/>
    <property type="molecule type" value="Genomic_DNA"/>
</dbReference>
<dbReference type="OrthoDB" id="6359816at2759"/>
<sequence length="274" mass="30810">MKRKRSSTSMSSREIRAYQSTALGDLLQTGDYSDLVIICGGVRYKVHKAIVCPQSRFFKAACDSGFMIQEAQTNEINLADDDHLAVHSMIEFLYRRTYTAQGAERATRRLHSGTDTRSYTSPAALIQPWPRRVALDASINPYPNLRLHISVYVLAEKYGISGLKALAVDKFESRSESDYTHQEFYGTNGAEHFIQVLREAYTSTIEADRPLRDAVVRIIKGKRELFEKEEMKAFLKETTLAYDLIMSGAMDAPVDVIQNGGYVGPNVIYPQGGY</sequence>
<dbReference type="PANTHER" id="PTHR47843:SF5">
    <property type="entry name" value="BTB_POZ DOMAIN PROTEIN"/>
    <property type="match status" value="1"/>
</dbReference>
<dbReference type="Gene3D" id="3.30.710.10">
    <property type="entry name" value="Potassium Channel Kv1.1, Chain A"/>
    <property type="match status" value="1"/>
</dbReference>
<reference evidence="2" key="2">
    <citation type="submission" date="2020-02" db="EMBL/GenBank/DDBJ databases">
        <title>Identification and distribution of gene clusters putatively required for synthesis of sphingolipid metabolism inhibitors in phylogenetically diverse species of the filamentous fungus Fusarium.</title>
        <authorList>
            <person name="Kim H.-S."/>
            <person name="Busman M."/>
            <person name="Brown D.W."/>
            <person name="Divon H."/>
            <person name="Uhlig S."/>
            <person name="Proctor R.H."/>
        </authorList>
    </citation>
    <scope>NUCLEOTIDE SEQUENCE</scope>
    <source>
        <strain evidence="2">NRRL 25174</strain>
    </source>
</reference>
<organism evidence="2 3">
    <name type="scientific">Fusarium beomiforme</name>
    <dbReference type="NCBI Taxonomy" id="44412"/>
    <lineage>
        <taxon>Eukaryota</taxon>
        <taxon>Fungi</taxon>
        <taxon>Dikarya</taxon>
        <taxon>Ascomycota</taxon>
        <taxon>Pezizomycotina</taxon>
        <taxon>Sordariomycetes</taxon>
        <taxon>Hypocreomycetidae</taxon>
        <taxon>Hypocreales</taxon>
        <taxon>Nectriaceae</taxon>
        <taxon>Fusarium</taxon>
        <taxon>Fusarium burgessii species complex</taxon>
    </lineage>
</organism>
<dbReference type="SUPFAM" id="SSF54695">
    <property type="entry name" value="POZ domain"/>
    <property type="match status" value="1"/>
</dbReference>
<evidence type="ECO:0000313" key="3">
    <source>
        <dbReference type="Proteomes" id="UP000730481"/>
    </source>
</evidence>
<dbReference type="Proteomes" id="UP000730481">
    <property type="component" value="Unassembled WGS sequence"/>
</dbReference>
<reference evidence="2" key="1">
    <citation type="journal article" date="2017" name="Mycologia">
        <title>Fusarium algeriense, sp. nov., a novel toxigenic crown rot pathogen of durum wheat from Algeria is nested in the Fusarium burgessii species complex.</title>
        <authorList>
            <person name="Laraba I."/>
            <person name="Keddad A."/>
            <person name="Boureghda H."/>
            <person name="Abdallah N."/>
            <person name="Vaughan M.M."/>
            <person name="Proctor R.H."/>
            <person name="Busman M."/>
            <person name="O'Donnell K."/>
        </authorList>
    </citation>
    <scope>NUCLEOTIDE SEQUENCE</scope>
    <source>
        <strain evidence="2">NRRL 25174</strain>
    </source>
</reference>
<gene>
    <name evidence="2" type="ORF">FBEOM_3585</name>
</gene>
<name>A0A9P5APV6_9HYPO</name>
<dbReference type="PROSITE" id="PS50097">
    <property type="entry name" value="BTB"/>
    <property type="match status" value="1"/>
</dbReference>
<protein>
    <submittedName>
        <fullName evidence="2">Btb poz domain protein</fullName>
    </submittedName>
</protein>
<dbReference type="InterPro" id="IPR000210">
    <property type="entry name" value="BTB/POZ_dom"/>
</dbReference>
<evidence type="ECO:0000313" key="2">
    <source>
        <dbReference type="EMBL" id="KAF4342499.1"/>
    </source>
</evidence>
<feature type="domain" description="BTB" evidence="1">
    <location>
        <begin position="33"/>
        <end position="102"/>
    </location>
</feature>
<comment type="caution">
    <text evidence="2">The sequence shown here is derived from an EMBL/GenBank/DDBJ whole genome shotgun (WGS) entry which is preliminary data.</text>
</comment>